<dbReference type="InterPro" id="IPR002514">
    <property type="entry name" value="Transposase_8"/>
</dbReference>
<dbReference type="SUPFAM" id="SSF46689">
    <property type="entry name" value="Homeodomain-like"/>
    <property type="match status" value="1"/>
</dbReference>
<sequence>MKEKELLSLNGRDMRKSKYKETEIINALNEHERGKSINDICCELGISNATFYYWRRRYEDRRLNQLKRIRQLENENCRLKRIYANLSLKHALLKDLVSENI</sequence>
<name>A0A1N6JYA1_9BACT</name>
<dbReference type="Gene3D" id="1.10.10.60">
    <property type="entry name" value="Homeodomain-like"/>
    <property type="match status" value="1"/>
</dbReference>
<reference evidence="1 2" key="1">
    <citation type="submission" date="2016-11" db="EMBL/GenBank/DDBJ databases">
        <authorList>
            <person name="Jaros S."/>
            <person name="Januszkiewicz K."/>
            <person name="Wedrychowicz H."/>
        </authorList>
    </citation>
    <scope>NUCLEOTIDE SEQUENCE [LARGE SCALE GENOMIC DNA]</scope>
    <source>
        <strain evidence="1 2">DSM 24787</strain>
    </source>
</reference>
<dbReference type="InterPro" id="IPR009057">
    <property type="entry name" value="Homeodomain-like_sf"/>
</dbReference>
<dbReference type="AlphaFoldDB" id="A0A1N6JYA1"/>
<dbReference type="InterPro" id="IPR052546">
    <property type="entry name" value="Transposase_8_domain"/>
</dbReference>
<protein>
    <submittedName>
        <fullName evidence="1">Putative transposase</fullName>
    </submittedName>
</protein>
<organism evidence="1 2">
    <name type="scientific">Chitinophaga niabensis</name>
    <dbReference type="NCBI Taxonomy" id="536979"/>
    <lineage>
        <taxon>Bacteria</taxon>
        <taxon>Pseudomonadati</taxon>
        <taxon>Bacteroidota</taxon>
        <taxon>Chitinophagia</taxon>
        <taxon>Chitinophagales</taxon>
        <taxon>Chitinophagaceae</taxon>
        <taxon>Chitinophaga</taxon>
    </lineage>
</organism>
<dbReference type="STRING" id="536979.SAMN04488055_4691"/>
<dbReference type="PANTHER" id="PTHR33609">
    <property type="entry name" value="LOW CALCIUM RESPONSE LOCUS PROTEIN S"/>
    <property type="match status" value="1"/>
</dbReference>
<dbReference type="GO" id="GO:0004803">
    <property type="term" value="F:transposase activity"/>
    <property type="evidence" value="ECO:0007669"/>
    <property type="project" value="InterPro"/>
</dbReference>
<dbReference type="GO" id="GO:0003677">
    <property type="term" value="F:DNA binding"/>
    <property type="evidence" value="ECO:0007669"/>
    <property type="project" value="InterPro"/>
</dbReference>
<gene>
    <name evidence="1" type="ORF">SAMN04488055_4691</name>
</gene>
<dbReference type="Pfam" id="PF01527">
    <property type="entry name" value="HTH_Tnp_1"/>
    <property type="match status" value="1"/>
</dbReference>
<proteinExistence type="predicted"/>
<dbReference type="EMBL" id="FSRA01000002">
    <property type="protein sequence ID" value="SIO49312.1"/>
    <property type="molecule type" value="Genomic_DNA"/>
</dbReference>
<dbReference type="Proteomes" id="UP000185003">
    <property type="component" value="Unassembled WGS sequence"/>
</dbReference>
<evidence type="ECO:0000313" key="1">
    <source>
        <dbReference type="EMBL" id="SIO49312.1"/>
    </source>
</evidence>
<keyword evidence="2" id="KW-1185">Reference proteome</keyword>
<accession>A0A1N6JYA1</accession>
<dbReference type="GO" id="GO:0006313">
    <property type="term" value="P:DNA transposition"/>
    <property type="evidence" value="ECO:0007669"/>
    <property type="project" value="InterPro"/>
</dbReference>
<evidence type="ECO:0000313" key="2">
    <source>
        <dbReference type="Proteomes" id="UP000185003"/>
    </source>
</evidence>
<dbReference type="PANTHER" id="PTHR33609:SF1">
    <property type="entry name" value="TRANSPOSASE"/>
    <property type="match status" value="1"/>
</dbReference>